<evidence type="ECO:0000256" key="2">
    <source>
        <dbReference type="ARBA" id="ARBA00022598"/>
    </source>
</evidence>
<dbReference type="PROSITE" id="PS00455">
    <property type="entry name" value="AMP_BINDING"/>
    <property type="match status" value="1"/>
</dbReference>
<dbReference type="NCBIfam" id="NF002937">
    <property type="entry name" value="PRK03584.1"/>
    <property type="match status" value="1"/>
</dbReference>
<dbReference type="InterPro" id="IPR025110">
    <property type="entry name" value="AMP-bd_C"/>
</dbReference>
<dbReference type="GO" id="GO:0006629">
    <property type="term" value="P:lipid metabolic process"/>
    <property type="evidence" value="ECO:0007669"/>
    <property type="project" value="InterPro"/>
</dbReference>
<dbReference type="RefSeq" id="WP_099592321.1">
    <property type="nucleotide sequence ID" value="NZ_MDGM01000012.1"/>
</dbReference>
<dbReference type="InterPro" id="IPR020845">
    <property type="entry name" value="AMP-binding_CS"/>
</dbReference>
<dbReference type="AlphaFoldDB" id="A0A2G5K4T9"/>
<proteinExistence type="inferred from homology"/>
<dbReference type="PANTHER" id="PTHR42921:SF1">
    <property type="entry name" value="ACETOACETYL-COA SYNTHETASE"/>
    <property type="match status" value="1"/>
</dbReference>
<dbReference type="CDD" id="cd05943">
    <property type="entry name" value="AACS"/>
    <property type="match status" value="1"/>
</dbReference>
<dbReference type="Proteomes" id="UP000231516">
    <property type="component" value="Unassembled WGS sequence"/>
</dbReference>
<dbReference type="OrthoDB" id="9803968at2"/>
<comment type="similarity">
    <text evidence="1">Belongs to the ATP-dependent AMP-binding enzyme family.</text>
</comment>
<evidence type="ECO:0000256" key="3">
    <source>
        <dbReference type="ARBA" id="ARBA00022741"/>
    </source>
</evidence>
<keyword evidence="3" id="KW-0547">Nucleotide-binding</keyword>
<keyword evidence="4" id="KW-0067">ATP-binding</keyword>
<keyword evidence="8" id="KW-1185">Reference proteome</keyword>
<evidence type="ECO:0000313" key="7">
    <source>
        <dbReference type="EMBL" id="PIB24042.1"/>
    </source>
</evidence>
<dbReference type="EMBL" id="MDGM01000012">
    <property type="protein sequence ID" value="PIB24042.1"/>
    <property type="molecule type" value="Genomic_DNA"/>
</dbReference>
<dbReference type="Gene3D" id="3.40.50.12780">
    <property type="entry name" value="N-terminal domain of ligase-like"/>
    <property type="match status" value="1"/>
</dbReference>
<evidence type="ECO:0000313" key="8">
    <source>
        <dbReference type="Proteomes" id="UP000231516"/>
    </source>
</evidence>
<evidence type="ECO:0000259" key="5">
    <source>
        <dbReference type="Pfam" id="PF00501"/>
    </source>
</evidence>
<feature type="domain" description="AMP-dependent synthetase/ligase" evidence="5">
    <location>
        <begin position="93"/>
        <end position="471"/>
    </location>
</feature>
<dbReference type="NCBIfam" id="TIGR01217">
    <property type="entry name" value="ac_ac_CoA_syn"/>
    <property type="match status" value="1"/>
</dbReference>
<evidence type="ECO:0000256" key="1">
    <source>
        <dbReference type="ARBA" id="ARBA00006432"/>
    </source>
</evidence>
<dbReference type="InterPro" id="IPR045851">
    <property type="entry name" value="AMP-bd_C_sf"/>
</dbReference>
<dbReference type="InterPro" id="IPR000873">
    <property type="entry name" value="AMP-dep_synth/lig_dom"/>
</dbReference>
<dbReference type="GO" id="GO:0030729">
    <property type="term" value="F:acetoacetate-CoA ligase activity"/>
    <property type="evidence" value="ECO:0007669"/>
    <property type="project" value="InterPro"/>
</dbReference>
<sequence>MSKQLWQPSDARITASLTQQFINGLPKTAGSIPNYDALWNWSVQDKAAFWSAFWEFANIIGERGNLALKNEVDVKNAKFFPNAQLNYAENLLRQKGGDAAVVFHGENGDRLEWSWDELHAQTSRIQQALIKQGIGQGDRVAAFVPNTPYTLAAMLAVTSLGAVWSSCSPDFGYNGVMDRFGQIEPKLLFCADGYFYNGKEFSSVETAQKLGADIPSVQQVIITPYIGTDLSALELGDKCTSLADFTASIEPQEIAFTRVAFNAPLFILFSSGTTGLPKCIIHSVGGTLLQHVKEHQLQGDIRPGDRLMYFTTCGWMMWNWLVSGLASGATLILFDGSPFYPDGNRLADIAQREKVTHFGTSAKYIDACAKGGITPATTHDLSDLRTIFSTGSPLAPEGFEYIYDAWKSDVCLSSIAGGTDIAACFTGGSPISPVYSGQCQKRQLGMDVRVFDDEGRETNGEPGELVCVGPHPSQPIGFFNDPLGEKYHNAYFAKFDNVWHHGDWVEITPEGGVVFFGRSDAVLNPGGVRIGTAEIYRQVERIEQVLEGLVIGQQWDNDVRVVLFVRLRDGVTLDDELATRIRKEIRANATPRHVPAKIIAVADIPRTKSGKITELAVRDVVHGRPVKNTEALANAEALELFKNLPELQD</sequence>
<dbReference type="SUPFAM" id="SSF56801">
    <property type="entry name" value="Acetyl-CoA synthetase-like"/>
    <property type="match status" value="1"/>
</dbReference>
<name>A0A2G5K4T9_9RHOB</name>
<dbReference type="InterPro" id="IPR005914">
    <property type="entry name" value="Acac_CoA_synth"/>
</dbReference>
<organism evidence="7 8">
    <name type="scientific">Paramylibacter kogurei</name>
    <dbReference type="NCBI Taxonomy" id="1889778"/>
    <lineage>
        <taxon>Bacteria</taxon>
        <taxon>Pseudomonadati</taxon>
        <taxon>Pseudomonadota</taxon>
        <taxon>Alphaproteobacteria</taxon>
        <taxon>Rhodobacterales</taxon>
        <taxon>Paracoccaceae</taxon>
        <taxon>Paramylibacter</taxon>
    </lineage>
</organism>
<protein>
    <submittedName>
        <fullName evidence="7">Acetoacetate--CoA ligase</fullName>
    </submittedName>
</protein>
<accession>A0A2G5K4T9</accession>
<evidence type="ECO:0000259" key="6">
    <source>
        <dbReference type="Pfam" id="PF13193"/>
    </source>
</evidence>
<keyword evidence="2 7" id="KW-0436">Ligase</keyword>
<dbReference type="Pfam" id="PF00501">
    <property type="entry name" value="AMP-binding"/>
    <property type="match status" value="1"/>
</dbReference>
<comment type="caution">
    <text evidence="7">The sequence shown here is derived from an EMBL/GenBank/DDBJ whole genome shotgun (WGS) entry which is preliminary data.</text>
</comment>
<evidence type="ECO:0000256" key="4">
    <source>
        <dbReference type="ARBA" id="ARBA00022840"/>
    </source>
</evidence>
<feature type="domain" description="AMP-binding enzyme C-terminal" evidence="6">
    <location>
        <begin position="544"/>
        <end position="611"/>
    </location>
</feature>
<gene>
    <name evidence="7" type="ORF">BFP76_01985</name>
</gene>
<reference evidence="7 8" key="1">
    <citation type="submission" date="2016-08" db="EMBL/GenBank/DDBJ databases">
        <title>Draft genome of Amylibacter sp. strain 4G11.</title>
        <authorList>
            <person name="Wong S.-K."/>
            <person name="Hamasaki K."/>
            <person name="Yoshizawa S."/>
        </authorList>
    </citation>
    <scope>NUCLEOTIDE SEQUENCE [LARGE SCALE GENOMIC DNA]</scope>
    <source>
        <strain evidence="7 8">4G11</strain>
    </source>
</reference>
<dbReference type="PANTHER" id="PTHR42921">
    <property type="entry name" value="ACETOACETYL-COA SYNTHETASE"/>
    <property type="match status" value="1"/>
</dbReference>
<dbReference type="GO" id="GO:0005524">
    <property type="term" value="F:ATP binding"/>
    <property type="evidence" value="ECO:0007669"/>
    <property type="project" value="UniProtKB-KW"/>
</dbReference>
<dbReference type="Pfam" id="PF13193">
    <property type="entry name" value="AMP-binding_C"/>
    <property type="match status" value="1"/>
</dbReference>
<dbReference type="Gene3D" id="3.30.300.30">
    <property type="match status" value="1"/>
</dbReference>
<dbReference type="InterPro" id="IPR042099">
    <property type="entry name" value="ANL_N_sf"/>
</dbReference>